<dbReference type="AlphaFoldDB" id="A0A291HNE7"/>
<evidence type="ECO:0000313" key="2">
    <source>
        <dbReference type="Proteomes" id="UP000217763"/>
    </source>
</evidence>
<sequence>MSVLSINGMDNISSVAAMLDGNTGADFSGSVGTIDYLPAGGLMGGGALSFSSETAKIYNTAGFGATISVGVMYSFFMPTAVRNTTLAQVVNNTDASWNASSGNSACRIMVTTAGAVEWWTGGAFREVLFSDGTIEPDQFYYLCAWLVPSTTTTFKCFLKINNVLVESSAYSHSSMNTRFLQVFGGSGGAVVYDDICRITADLTSLPPQAIYSQTASADRVAQGFLFTGAASANAAIAELPPDDTASYIYAGTPGNRSEFELANLPAWVDQVTALRITTRAARDNAGGNVNTQSSLHLASGTQVSAQENLLVDNSWVTYKGGTLTQNPDTAASWTPAEVDGLYIASEVIV</sequence>
<dbReference type="Proteomes" id="UP000217763">
    <property type="component" value="Chromosome"/>
</dbReference>
<name>A0A291HNE7_9GAMM</name>
<dbReference type="RefSeq" id="WP_096778961.1">
    <property type="nucleotide sequence ID" value="NZ_CP012621.1"/>
</dbReference>
<organism evidence="1 2">
    <name type="scientific">Zobellella denitrificans</name>
    <dbReference type="NCBI Taxonomy" id="347534"/>
    <lineage>
        <taxon>Bacteria</taxon>
        <taxon>Pseudomonadati</taxon>
        <taxon>Pseudomonadota</taxon>
        <taxon>Gammaproteobacteria</taxon>
        <taxon>Aeromonadales</taxon>
        <taxon>Aeromonadaceae</taxon>
        <taxon>Zobellella</taxon>
    </lineage>
</organism>
<protein>
    <submittedName>
        <fullName evidence="1">Uncharacterized protein</fullName>
    </submittedName>
</protein>
<evidence type="ECO:0000313" key="1">
    <source>
        <dbReference type="EMBL" id="ATG73687.1"/>
    </source>
</evidence>
<keyword evidence="2" id="KW-1185">Reference proteome</keyword>
<proteinExistence type="predicted"/>
<dbReference type="KEGG" id="zdf:AN401_07290"/>
<accession>A0A291HNE7</accession>
<reference evidence="2" key="1">
    <citation type="submission" date="2015-09" db="EMBL/GenBank/DDBJ databases">
        <authorList>
            <person name="Shao Z."/>
            <person name="Wang L."/>
        </authorList>
    </citation>
    <scope>NUCLEOTIDE SEQUENCE [LARGE SCALE GENOMIC DNA]</scope>
    <source>
        <strain evidence="2">F13-1</strain>
    </source>
</reference>
<dbReference type="EMBL" id="CP012621">
    <property type="protein sequence ID" value="ATG73687.1"/>
    <property type="molecule type" value="Genomic_DNA"/>
</dbReference>
<gene>
    <name evidence="1" type="ORF">AN401_07290</name>
</gene>